<gene>
    <name evidence="5" type="ORF">GCM10022394_00570</name>
</gene>
<proteinExistence type="inferred from homology"/>
<evidence type="ECO:0000256" key="1">
    <source>
        <dbReference type="ARBA" id="ARBA00010990"/>
    </source>
</evidence>
<evidence type="ECO:0000259" key="3">
    <source>
        <dbReference type="Pfam" id="PF01648"/>
    </source>
</evidence>
<comment type="caution">
    <text evidence="5">The sequence shown here is derived from an EMBL/GenBank/DDBJ whole genome shotgun (WGS) entry which is preliminary data.</text>
</comment>
<evidence type="ECO:0000313" key="5">
    <source>
        <dbReference type="EMBL" id="GAA3525527.1"/>
    </source>
</evidence>
<organism evidence="5 6">
    <name type="scientific">Zobellella aerophila</name>
    <dbReference type="NCBI Taxonomy" id="870480"/>
    <lineage>
        <taxon>Bacteria</taxon>
        <taxon>Pseudomonadati</taxon>
        <taxon>Pseudomonadota</taxon>
        <taxon>Gammaproteobacteria</taxon>
        <taxon>Aeromonadales</taxon>
        <taxon>Aeromonadaceae</taxon>
        <taxon>Zobellella</taxon>
    </lineage>
</organism>
<dbReference type="Proteomes" id="UP001500795">
    <property type="component" value="Unassembled WGS sequence"/>
</dbReference>
<feature type="domain" description="4'-phosphopantetheinyl transferase" evidence="3">
    <location>
        <begin position="109"/>
        <end position="182"/>
    </location>
</feature>
<dbReference type="InterPro" id="IPR050559">
    <property type="entry name" value="P-Pant_transferase_sf"/>
</dbReference>
<evidence type="ECO:0000256" key="2">
    <source>
        <dbReference type="ARBA" id="ARBA00022679"/>
    </source>
</evidence>
<evidence type="ECO:0000259" key="4">
    <source>
        <dbReference type="Pfam" id="PF22624"/>
    </source>
</evidence>
<evidence type="ECO:0000313" key="6">
    <source>
        <dbReference type="Proteomes" id="UP001500795"/>
    </source>
</evidence>
<dbReference type="InterPro" id="IPR037143">
    <property type="entry name" value="4-PPantetheinyl_Trfase_dom_sf"/>
</dbReference>
<protein>
    <recommendedName>
        <fullName evidence="7">4-phosphopantetheinyl transferase</fullName>
    </recommendedName>
</protein>
<sequence>MPENKDIASEFLICDSRNIKLPINAANWLSFDERARLAGIAHQQQARLFLLGRYLLRRLAGRRLGIPGQQLEIRVDQKGKPALVNQPLFFNLSHSGPYLALALDTRADLGVDVETRRLNNVQAHRLARRYLHPDEQRWLLAQADPAQAFIRLWTAKESLVKAQGSGIAGSLAGFSWHPDSVHTRLGQQSYRLYQWPLPSAWLSLAVAGEQGPAPQLIKLTDYPDWLEITGPQPYLAINP</sequence>
<dbReference type="PANTHER" id="PTHR12215:SF10">
    <property type="entry name" value="L-AMINOADIPATE-SEMIALDEHYDE DEHYDROGENASE-PHOSPHOPANTETHEINYL TRANSFERASE"/>
    <property type="match status" value="1"/>
</dbReference>
<dbReference type="InterPro" id="IPR055066">
    <property type="entry name" value="AASDHPPT_N"/>
</dbReference>
<dbReference type="InterPro" id="IPR008278">
    <property type="entry name" value="4-PPantetheinyl_Trfase_dom"/>
</dbReference>
<dbReference type="PANTHER" id="PTHR12215">
    <property type="entry name" value="PHOSPHOPANTETHEINE TRANSFERASE"/>
    <property type="match status" value="1"/>
</dbReference>
<dbReference type="Gene3D" id="3.90.470.20">
    <property type="entry name" value="4'-phosphopantetheinyl transferase domain"/>
    <property type="match status" value="2"/>
</dbReference>
<dbReference type="EMBL" id="BAABCX010000001">
    <property type="protein sequence ID" value="GAA3525527.1"/>
    <property type="molecule type" value="Genomic_DNA"/>
</dbReference>
<dbReference type="SUPFAM" id="SSF56214">
    <property type="entry name" value="4'-phosphopantetheinyl transferase"/>
    <property type="match status" value="2"/>
</dbReference>
<reference evidence="6" key="1">
    <citation type="journal article" date="2019" name="Int. J. Syst. Evol. Microbiol.">
        <title>The Global Catalogue of Microorganisms (GCM) 10K type strain sequencing project: providing services to taxonomists for standard genome sequencing and annotation.</title>
        <authorList>
            <consortium name="The Broad Institute Genomics Platform"/>
            <consortium name="The Broad Institute Genome Sequencing Center for Infectious Disease"/>
            <person name="Wu L."/>
            <person name="Ma J."/>
        </authorList>
    </citation>
    <scope>NUCLEOTIDE SEQUENCE [LARGE SCALE GENOMIC DNA]</scope>
    <source>
        <strain evidence="6">JCM 17110</strain>
    </source>
</reference>
<keyword evidence="2" id="KW-0808">Transferase</keyword>
<dbReference type="Pfam" id="PF01648">
    <property type="entry name" value="ACPS"/>
    <property type="match status" value="1"/>
</dbReference>
<comment type="similarity">
    <text evidence="1">Belongs to the P-Pant transferase superfamily. Gsp/Sfp/HetI/AcpT family.</text>
</comment>
<evidence type="ECO:0008006" key="7">
    <source>
        <dbReference type="Google" id="ProtNLM"/>
    </source>
</evidence>
<dbReference type="Pfam" id="PF22624">
    <property type="entry name" value="AASDHPPT_N"/>
    <property type="match status" value="1"/>
</dbReference>
<name>A0ABP6V3I5_9GAMM</name>
<feature type="domain" description="4'-phosphopantetheinyl transferase N-terminal" evidence="4">
    <location>
        <begin position="25"/>
        <end position="103"/>
    </location>
</feature>
<accession>A0ABP6V3I5</accession>
<keyword evidence="6" id="KW-1185">Reference proteome</keyword>